<organism evidence="2 3">
    <name type="scientific">Pseudoalteromonas ulvae</name>
    <dbReference type="NCBI Taxonomy" id="107327"/>
    <lineage>
        <taxon>Bacteria</taxon>
        <taxon>Pseudomonadati</taxon>
        <taxon>Pseudomonadota</taxon>
        <taxon>Gammaproteobacteria</taxon>
        <taxon>Alteromonadales</taxon>
        <taxon>Pseudoalteromonadaceae</taxon>
        <taxon>Pseudoalteromonas</taxon>
    </lineage>
</organism>
<protein>
    <submittedName>
        <fullName evidence="2">Uncharacterized protein</fullName>
    </submittedName>
</protein>
<keyword evidence="3" id="KW-1185">Reference proteome</keyword>
<evidence type="ECO:0000313" key="3">
    <source>
        <dbReference type="Proteomes" id="UP000194841"/>
    </source>
</evidence>
<feature type="transmembrane region" description="Helical" evidence="1">
    <location>
        <begin position="6"/>
        <end position="30"/>
    </location>
</feature>
<keyword evidence="1" id="KW-0472">Membrane</keyword>
<gene>
    <name evidence="2" type="ORF">B1199_16365</name>
</gene>
<feature type="transmembrane region" description="Helical" evidence="1">
    <location>
        <begin position="243"/>
        <end position="265"/>
    </location>
</feature>
<dbReference type="Proteomes" id="UP000194841">
    <property type="component" value="Unassembled WGS sequence"/>
</dbReference>
<evidence type="ECO:0000313" key="2">
    <source>
        <dbReference type="EMBL" id="OUL56938.1"/>
    </source>
</evidence>
<proteinExistence type="predicted"/>
<reference evidence="2 3" key="1">
    <citation type="submission" date="2017-02" db="EMBL/GenBank/DDBJ databases">
        <title>Pseudoalteromonas ulvae TC14 Genome.</title>
        <authorList>
            <person name="Molmeret M."/>
        </authorList>
    </citation>
    <scope>NUCLEOTIDE SEQUENCE [LARGE SCALE GENOMIC DNA]</scope>
    <source>
        <strain evidence="2">TC14</strain>
    </source>
</reference>
<accession>A0A244CN06</accession>
<keyword evidence="1" id="KW-1133">Transmembrane helix</keyword>
<comment type="caution">
    <text evidence="2">The sequence shown here is derived from an EMBL/GenBank/DDBJ whole genome shotgun (WGS) entry which is preliminary data.</text>
</comment>
<name>A0A244CN06_PSEDV</name>
<evidence type="ECO:0000256" key="1">
    <source>
        <dbReference type="SAM" id="Phobius"/>
    </source>
</evidence>
<keyword evidence="1" id="KW-0812">Transmembrane</keyword>
<dbReference type="AlphaFoldDB" id="A0A244CN06"/>
<sequence length="281" mass="31830">MIFQIIGMLIVFCAVMLLMSLIVSSCVQLIQKLANWRQKNLILGLQSLSQYVETQVHEWEDEKAHSLSNLHQSLQGAFLQQLTPVIGGSHRWLSYRRSEITVAELTSQIEAVLLHNGVNNKQGIAELCQKAGHYFSRIEVEMRFRFRRLTHISALFFTVMLVVVFQLDAIEIIEKGMNLTAPQQQVLSQAIQETCSIASSEDQQLLCLANALMQSNMISFTVLPDGIEYYVPISHGQLDVFTLISRLFGLLCSVVLISLGSPFWFERLKSIFVLKEGLKIK</sequence>
<feature type="transmembrane region" description="Helical" evidence="1">
    <location>
        <begin position="152"/>
        <end position="173"/>
    </location>
</feature>
<dbReference type="EMBL" id="MWPV01000005">
    <property type="protein sequence ID" value="OUL56938.1"/>
    <property type="molecule type" value="Genomic_DNA"/>
</dbReference>